<sequence length="203" mass="20718">MVQLWRSFSHLIPLVVVVGGVAFVVAAWVGWERAGSRRTWAAVRRACYDGAFAVWVVAVAVITLSPGAGAGLPGVEPSVQLVPFGDLADLLTSSVHWEVPLVQIGGNLVLFAAGGALTVLRGRSGVLRTASIYFAVGVVIESIQYVIGGRSAVVDDVILAGVGAGIGAAFGIVARPLTARGDRQAAVPQAAGAAAGARVSDHD</sequence>
<feature type="transmembrane region" description="Helical" evidence="1">
    <location>
        <begin position="101"/>
        <end position="120"/>
    </location>
</feature>
<feature type="transmembrane region" description="Helical" evidence="1">
    <location>
        <begin position="157"/>
        <end position="174"/>
    </location>
</feature>
<comment type="caution">
    <text evidence="3">The sequence shown here is derived from an EMBL/GenBank/DDBJ whole genome shotgun (WGS) entry which is preliminary data.</text>
</comment>
<reference evidence="3 4" key="1">
    <citation type="submission" date="2023-07" db="EMBL/GenBank/DDBJ databases">
        <title>Sequencing the genomes of 1000 actinobacteria strains.</title>
        <authorList>
            <person name="Klenk H.-P."/>
        </authorList>
    </citation>
    <scope>NUCLEOTIDE SEQUENCE [LARGE SCALE GENOMIC DNA]</scope>
    <source>
        <strain evidence="3 4">DSM 14785</strain>
    </source>
</reference>
<proteinExistence type="predicted"/>
<keyword evidence="1" id="KW-0472">Membrane</keyword>
<feature type="domain" description="VanZ-like" evidence="2">
    <location>
        <begin position="55"/>
        <end position="171"/>
    </location>
</feature>
<gene>
    <name evidence="3" type="ORF">JO380_001320</name>
</gene>
<keyword evidence="1" id="KW-1133">Transmembrane helix</keyword>
<keyword evidence="4" id="KW-1185">Reference proteome</keyword>
<dbReference type="InterPro" id="IPR006976">
    <property type="entry name" value="VanZ-like"/>
</dbReference>
<keyword evidence="1" id="KW-0812">Transmembrane</keyword>
<feature type="transmembrane region" description="Helical" evidence="1">
    <location>
        <begin position="132"/>
        <end position="151"/>
    </location>
</feature>
<dbReference type="RefSeq" id="WP_070320597.1">
    <property type="nucleotide sequence ID" value="NZ_JAUSVM010000001.1"/>
</dbReference>
<evidence type="ECO:0000256" key="1">
    <source>
        <dbReference type="SAM" id="Phobius"/>
    </source>
</evidence>
<protein>
    <recommendedName>
        <fullName evidence="2">VanZ-like domain-containing protein</fullName>
    </recommendedName>
</protein>
<dbReference type="EMBL" id="JAUSVM010000001">
    <property type="protein sequence ID" value="MDQ0424939.1"/>
    <property type="molecule type" value="Genomic_DNA"/>
</dbReference>
<evidence type="ECO:0000313" key="3">
    <source>
        <dbReference type="EMBL" id="MDQ0424939.1"/>
    </source>
</evidence>
<organism evidence="3 4">
    <name type="scientific">Cellulomonas iranensis</name>
    <dbReference type="NCBI Taxonomy" id="76862"/>
    <lineage>
        <taxon>Bacteria</taxon>
        <taxon>Bacillati</taxon>
        <taxon>Actinomycetota</taxon>
        <taxon>Actinomycetes</taxon>
        <taxon>Micrococcales</taxon>
        <taxon>Cellulomonadaceae</taxon>
        <taxon>Cellulomonas</taxon>
    </lineage>
</organism>
<dbReference type="Pfam" id="PF04892">
    <property type="entry name" value="VanZ"/>
    <property type="match status" value="1"/>
</dbReference>
<evidence type="ECO:0000313" key="4">
    <source>
        <dbReference type="Proteomes" id="UP001240250"/>
    </source>
</evidence>
<feature type="transmembrane region" description="Helical" evidence="1">
    <location>
        <begin position="52"/>
        <end position="72"/>
    </location>
</feature>
<accession>A0ABU0GHV8</accession>
<feature type="transmembrane region" description="Helical" evidence="1">
    <location>
        <begin position="12"/>
        <end position="31"/>
    </location>
</feature>
<dbReference type="Proteomes" id="UP001240250">
    <property type="component" value="Unassembled WGS sequence"/>
</dbReference>
<evidence type="ECO:0000259" key="2">
    <source>
        <dbReference type="Pfam" id="PF04892"/>
    </source>
</evidence>
<name>A0ABU0GHV8_9CELL</name>